<organism evidence="1 2">
    <name type="scientific">Sphingomonas glacialis</name>
    <dbReference type="NCBI Taxonomy" id="658225"/>
    <lineage>
        <taxon>Bacteria</taxon>
        <taxon>Pseudomonadati</taxon>
        <taxon>Pseudomonadota</taxon>
        <taxon>Alphaproteobacteria</taxon>
        <taxon>Sphingomonadales</taxon>
        <taxon>Sphingomonadaceae</taxon>
        <taxon>Sphingomonas</taxon>
    </lineage>
</organism>
<dbReference type="Gene3D" id="3.40.1660.10">
    <property type="entry name" value="EreA-like (biosynthetic domain)"/>
    <property type="match status" value="1"/>
</dbReference>
<proteinExistence type="predicted"/>
<reference evidence="2" key="1">
    <citation type="journal article" date="2019" name="Int. J. Syst. Evol. Microbiol.">
        <title>The Global Catalogue of Microorganisms (GCM) 10K type strain sequencing project: providing services to taxonomists for standard genome sequencing and annotation.</title>
        <authorList>
            <consortium name="The Broad Institute Genomics Platform"/>
            <consortium name="The Broad Institute Genome Sequencing Center for Infectious Disease"/>
            <person name="Wu L."/>
            <person name="Ma J."/>
        </authorList>
    </citation>
    <scope>NUCLEOTIDE SEQUENCE [LARGE SCALE GENOMIC DNA]</scope>
    <source>
        <strain evidence="2">CGMCC 1.8957</strain>
    </source>
</reference>
<protein>
    <recommendedName>
        <fullName evidence="3">Erythromycin esterase family protein</fullName>
    </recommendedName>
</protein>
<accession>A0ABQ3LVB0</accession>
<gene>
    <name evidence="1" type="ORF">GCM10008023_39240</name>
</gene>
<sequence>MWRNTDVEAFVGFLRVHNSTKPEAEKVGFYGLDLYNMTASMAAVLAYLDGVDPEAAAAAREHYACLSPWSGQPAAYGQASLTEGYALCEVPVTRILVDLLKKERQYAEADTGQFFDAAQNARLVADAERYYRAMYFGAHLSWNERDRHMFETLQNILAEAGAASKAIVWAHNSHIGDARFTDMGWERGELNIGQLCREAYGQDAVLIGFGTHAGTVAAASDWDGPMEIKAVRQSRPDSYEALCHAVGMERFLLDLRAGEHNDLRRMLAQARLERYIGVIYRPETERWSHYSLATLPEQYDAFAWFDETHAVKPLPTTVTTSESETYPSGL</sequence>
<dbReference type="EMBL" id="BNAQ01000010">
    <property type="protein sequence ID" value="GHH25649.1"/>
    <property type="molecule type" value="Genomic_DNA"/>
</dbReference>
<dbReference type="InterPro" id="IPR007815">
    <property type="entry name" value="Emycin_Estase"/>
</dbReference>
<dbReference type="InterPro" id="IPR052036">
    <property type="entry name" value="Hydrolase/PRTase-associated"/>
</dbReference>
<comment type="caution">
    <text evidence="1">The sequence shown here is derived from an EMBL/GenBank/DDBJ whole genome shotgun (WGS) entry which is preliminary data.</text>
</comment>
<evidence type="ECO:0000313" key="2">
    <source>
        <dbReference type="Proteomes" id="UP000652430"/>
    </source>
</evidence>
<dbReference type="Gene3D" id="3.30.1870.10">
    <property type="entry name" value="EreA-like, domain 2"/>
    <property type="match status" value="1"/>
</dbReference>
<dbReference type="Pfam" id="PF05139">
    <property type="entry name" value="Erythro_esteras"/>
    <property type="match status" value="1"/>
</dbReference>
<name>A0ABQ3LVB0_9SPHN</name>
<evidence type="ECO:0000313" key="1">
    <source>
        <dbReference type="EMBL" id="GHH25649.1"/>
    </source>
</evidence>
<dbReference type="PANTHER" id="PTHR31299:SF0">
    <property type="entry name" value="ESTERASE, PUTATIVE (AFU_ORTHOLOGUE AFUA_1G05850)-RELATED"/>
    <property type="match status" value="1"/>
</dbReference>
<evidence type="ECO:0008006" key="3">
    <source>
        <dbReference type="Google" id="ProtNLM"/>
    </source>
</evidence>
<dbReference type="InterPro" id="IPR014622">
    <property type="entry name" value="UCP036794_erythomycin"/>
</dbReference>
<dbReference type="SUPFAM" id="SSF159501">
    <property type="entry name" value="EreA/ChaN-like"/>
    <property type="match status" value="1"/>
</dbReference>
<dbReference type="Proteomes" id="UP000652430">
    <property type="component" value="Unassembled WGS sequence"/>
</dbReference>
<keyword evidence="2" id="KW-1185">Reference proteome</keyword>
<dbReference type="CDD" id="cd14728">
    <property type="entry name" value="Ere-like"/>
    <property type="match status" value="1"/>
</dbReference>
<dbReference type="PIRSF" id="PIRSF036794">
    <property type="entry name" value="UCP_erythr_ester"/>
    <property type="match status" value="1"/>
</dbReference>
<dbReference type="PANTHER" id="PTHR31299">
    <property type="entry name" value="ESTERASE, PUTATIVE (AFU_ORTHOLOGUE AFUA_1G05850)-RELATED"/>
    <property type="match status" value="1"/>
</dbReference>